<sequence>MSDKPKRFGDTLSSGIQDVAALLPLLGTEQCERHVGSALEKGYLYASAATLSLFGILGIVKVAFATLLATITYPFYGGRWLDDVGFATPGSVSSMVTIDKDTGLYGAEVKLQKLLGEQHIDNPNMVSGFEWSGWRRTRHASYDGSEAVRRWNRRGWYEGGAHFSEYCWGAVKDVGKMNIKELGRDIKALSRRLRFRVRHMSNIFLEPLSSWNALLVLTSALSAVIGISPYIYLARHHWNSPLTWIYPALRSFGSFLCVVCIQLALQRRIHRVTNTSLAWMRISQRHDSISEDIRDGGTTMLEERIRIHLPRRQEPYGLEEGRREVLSETEQQELAALLATDPILVICQFLIAVGMTMIVAGYVGCFSIITLSLLRILLWGLNPAWDEGTGLTMSLRLHSSEDPYYPLITSPNKGDELGFGEATSSSKPFAIYNEKEFFAAATAWIGPLQRLGDKAVTLFYAVIAHTALATSGGANIDIERKYLSITILLTDSRSFTFLCCTHDAELMDVFSSKLEIVSATESYQAVLGARVQSGNDGFLRSQLFRDVVRHAQHLSVRLFGIRQTNLHLKWNLPGSQLPRNDEGQLSAHGAQLSITDNEYINLQELWDLKSVYLESCYHAQNNGATAKLRTSFHHDVLNIITSTLFELYLWTRECCFLDDRREDKRLIVQRESIYAVQMRIAAEKHNALLRYEAHKWEVPTDETEPLETQMRKAWDNLQGMLRRLRMCTGSENDDLNLLAKGFWERIGGGVDVESITDLCAQVLPPSILRVLDHGDGDEEIQEELHHSLLLLKSLANAPNPQLSVPYVHVEEASDFTLTGIRTNKRLCALDLGHVKTFKMRRLGEYLKLLTYPDQTGRVEQMTSLIIPFGLLSTRHNYFFSGSEEVSTRAAVTEHITTNHNILCLSGMRCHCPGEDCKQPHCKAVLRNREAWKEAVKNSSSFAFRVGFEGRGGHEVEAKGNSIKLYNRARCLVLFRCPSPGALMLMLSVREIDGDSMELSATLKLDRRADTYTTKYTVSRSNNQKAVPVVFDFSDVPAGCGEIQIMRIRGDKRGVTRAEWEIHGLVDVQWRGKELGRGSSGMRAMENVNGGKVEEQAAIEPKDSNNGGAVVEPEQRRD</sequence>
<keyword evidence="2" id="KW-1133">Transmembrane helix</keyword>
<dbReference type="Proteomes" id="UP000017559">
    <property type="component" value="Unassembled WGS sequence"/>
</dbReference>
<protein>
    <submittedName>
        <fullName evidence="3">Uncharacterized protein</fullName>
    </submittedName>
</protein>
<evidence type="ECO:0000256" key="2">
    <source>
        <dbReference type="SAM" id="Phobius"/>
    </source>
</evidence>
<feature type="region of interest" description="Disordered" evidence="1">
    <location>
        <begin position="1076"/>
        <end position="1117"/>
    </location>
</feature>
<evidence type="ECO:0000313" key="3">
    <source>
        <dbReference type="EMBL" id="ESK91560.1"/>
    </source>
</evidence>
<proteinExistence type="predicted"/>
<dbReference type="HOGENOM" id="CLU_309741_0_0_1"/>
<feature type="compositionally biased region" description="Basic and acidic residues" evidence="1">
    <location>
        <begin position="1091"/>
        <end position="1102"/>
    </location>
</feature>
<evidence type="ECO:0000313" key="4">
    <source>
        <dbReference type="Proteomes" id="UP000017559"/>
    </source>
</evidence>
<feature type="transmembrane region" description="Helical" evidence="2">
    <location>
        <begin position="349"/>
        <end position="374"/>
    </location>
</feature>
<accession>V2XGC4</accession>
<keyword evidence="2" id="KW-0812">Transmembrane</keyword>
<dbReference type="EMBL" id="AWSO01000336">
    <property type="protein sequence ID" value="ESK91560.1"/>
    <property type="molecule type" value="Genomic_DNA"/>
</dbReference>
<organism evidence="3 4">
    <name type="scientific">Moniliophthora roreri (strain MCA 2997)</name>
    <name type="common">Cocoa frosty pod rot fungus</name>
    <name type="synonym">Crinipellis roreri</name>
    <dbReference type="NCBI Taxonomy" id="1381753"/>
    <lineage>
        <taxon>Eukaryota</taxon>
        <taxon>Fungi</taxon>
        <taxon>Dikarya</taxon>
        <taxon>Basidiomycota</taxon>
        <taxon>Agaricomycotina</taxon>
        <taxon>Agaricomycetes</taxon>
        <taxon>Agaricomycetidae</taxon>
        <taxon>Agaricales</taxon>
        <taxon>Marasmiineae</taxon>
        <taxon>Marasmiaceae</taxon>
        <taxon>Moniliophthora</taxon>
    </lineage>
</organism>
<evidence type="ECO:0000256" key="1">
    <source>
        <dbReference type="SAM" id="MobiDB-lite"/>
    </source>
</evidence>
<dbReference type="STRING" id="1381753.V2XGC4"/>
<gene>
    <name evidence="3" type="ORF">Moror_2555</name>
</gene>
<keyword evidence="2" id="KW-0472">Membrane</keyword>
<name>V2XGC4_MONRO</name>
<keyword evidence="4" id="KW-1185">Reference proteome</keyword>
<feature type="transmembrane region" description="Helical" evidence="2">
    <location>
        <begin position="208"/>
        <end position="232"/>
    </location>
</feature>
<dbReference type="AlphaFoldDB" id="V2XGC4"/>
<feature type="transmembrane region" description="Helical" evidence="2">
    <location>
        <begin position="244"/>
        <end position="265"/>
    </location>
</feature>
<dbReference type="OrthoDB" id="3032844at2759"/>
<feature type="transmembrane region" description="Helical" evidence="2">
    <location>
        <begin position="43"/>
        <end position="69"/>
    </location>
</feature>
<comment type="caution">
    <text evidence="3">The sequence shown here is derived from an EMBL/GenBank/DDBJ whole genome shotgun (WGS) entry which is preliminary data.</text>
</comment>
<reference evidence="3 4" key="1">
    <citation type="journal article" date="2014" name="BMC Genomics">
        <title>Genome and secretome analysis of the hemibiotrophic fungal pathogen, Moniliophthora roreri, which causes frosty pod rot disease of cacao: mechanisms of the biotrophic and necrotrophic phases.</title>
        <authorList>
            <person name="Meinhardt L.W."/>
            <person name="Costa G.G.L."/>
            <person name="Thomazella D.P.T."/>
            <person name="Teixeira P.J.P.L."/>
            <person name="Carazzolle M.F."/>
            <person name="Schuster S.C."/>
            <person name="Carlson J.E."/>
            <person name="Guiltinan M.J."/>
            <person name="Mieczkowski P."/>
            <person name="Farmer A."/>
            <person name="Ramaraj T."/>
            <person name="Crozier J."/>
            <person name="Davis R.E."/>
            <person name="Shao J."/>
            <person name="Melnick R.L."/>
            <person name="Pereira G.A.G."/>
            <person name="Bailey B.A."/>
        </authorList>
    </citation>
    <scope>NUCLEOTIDE SEQUENCE [LARGE SCALE GENOMIC DNA]</scope>
    <source>
        <strain evidence="3 4">MCA 2997</strain>
    </source>
</reference>
<dbReference type="KEGG" id="mrr:Moror_2555"/>